<dbReference type="Proteomes" id="UP001159042">
    <property type="component" value="Unassembled WGS sequence"/>
</dbReference>
<sequence>MPLFPISAMRVIEAEGRRRLRSYSTTFSSRQQWKQEGNMVIITIRAEHHATIFQGLRLMVAHRDREDVEKLDKSLGTEFNGV</sequence>
<keyword evidence="2" id="KW-1185">Reference proteome</keyword>
<comment type="caution">
    <text evidence="1">The sequence shown here is derived from an EMBL/GenBank/DDBJ whole genome shotgun (WGS) entry which is preliminary data.</text>
</comment>
<dbReference type="AlphaFoldDB" id="A0AAV8VXC5"/>
<reference evidence="1 2" key="1">
    <citation type="journal article" date="2023" name="Insect Mol. Biol.">
        <title>Genome sequencing provides insights into the evolution of gene families encoding plant cell wall-degrading enzymes in longhorned beetles.</title>
        <authorList>
            <person name="Shin N.R."/>
            <person name="Okamura Y."/>
            <person name="Kirsch R."/>
            <person name="Pauchet Y."/>
        </authorList>
    </citation>
    <scope>NUCLEOTIDE SEQUENCE [LARGE SCALE GENOMIC DNA]</scope>
    <source>
        <strain evidence="1">EAD_L_NR</strain>
    </source>
</reference>
<evidence type="ECO:0000313" key="2">
    <source>
        <dbReference type="Proteomes" id="UP001159042"/>
    </source>
</evidence>
<organism evidence="1 2">
    <name type="scientific">Exocentrus adspersus</name>
    <dbReference type="NCBI Taxonomy" id="1586481"/>
    <lineage>
        <taxon>Eukaryota</taxon>
        <taxon>Metazoa</taxon>
        <taxon>Ecdysozoa</taxon>
        <taxon>Arthropoda</taxon>
        <taxon>Hexapoda</taxon>
        <taxon>Insecta</taxon>
        <taxon>Pterygota</taxon>
        <taxon>Neoptera</taxon>
        <taxon>Endopterygota</taxon>
        <taxon>Coleoptera</taxon>
        <taxon>Polyphaga</taxon>
        <taxon>Cucujiformia</taxon>
        <taxon>Chrysomeloidea</taxon>
        <taxon>Cerambycidae</taxon>
        <taxon>Lamiinae</taxon>
        <taxon>Acanthocinini</taxon>
        <taxon>Exocentrus</taxon>
    </lineage>
</organism>
<proteinExistence type="predicted"/>
<accession>A0AAV8VXC5</accession>
<gene>
    <name evidence="1" type="ORF">NQ315_013051</name>
</gene>
<evidence type="ECO:0000313" key="1">
    <source>
        <dbReference type="EMBL" id="KAJ8918546.1"/>
    </source>
</evidence>
<name>A0AAV8VXC5_9CUCU</name>
<dbReference type="EMBL" id="JANEYG010000024">
    <property type="protein sequence ID" value="KAJ8918546.1"/>
    <property type="molecule type" value="Genomic_DNA"/>
</dbReference>
<protein>
    <submittedName>
        <fullName evidence="1">Uncharacterized protein</fullName>
    </submittedName>
</protein>